<proteinExistence type="predicted"/>
<comment type="caution">
    <text evidence="2">The sequence shown here is derived from an EMBL/GenBank/DDBJ whole genome shotgun (WGS) entry which is preliminary data.</text>
</comment>
<evidence type="ECO:0000313" key="2">
    <source>
        <dbReference type="EMBL" id="MPC65128.1"/>
    </source>
</evidence>
<dbReference type="Proteomes" id="UP000324222">
    <property type="component" value="Unassembled WGS sequence"/>
</dbReference>
<dbReference type="AlphaFoldDB" id="A0A5B7H7U2"/>
<accession>A0A5B7H7U2</accession>
<name>A0A5B7H7U2_PORTR</name>
<feature type="compositionally biased region" description="Polar residues" evidence="1">
    <location>
        <begin position="38"/>
        <end position="51"/>
    </location>
</feature>
<dbReference type="EMBL" id="VSRR010022956">
    <property type="protein sequence ID" value="MPC65128.1"/>
    <property type="molecule type" value="Genomic_DNA"/>
</dbReference>
<feature type="compositionally biased region" description="Polar residues" evidence="1">
    <location>
        <begin position="1"/>
        <end position="28"/>
    </location>
</feature>
<organism evidence="2 3">
    <name type="scientific">Portunus trituberculatus</name>
    <name type="common">Swimming crab</name>
    <name type="synonym">Neptunus trituberculatus</name>
    <dbReference type="NCBI Taxonomy" id="210409"/>
    <lineage>
        <taxon>Eukaryota</taxon>
        <taxon>Metazoa</taxon>
        <taxon>Ecdysozoa</taxon>
        <taxon>Arthropoda</taxon>
        <taxon>Crustacea</taxon>
        <taxon>Multicrustacea</taxon>
        <taxon>Malacostraca</taxon>
        <taxon>Eumalacostraca</taxon>
        <taxon>Eucarida</taxon>
        <taxon>Decapoda</taxon>
        <taxon>Pleocyemata</taxon>
        <taxon>Brachyura</taxon>
        <taxon>Eubrachyura</taxon>
        <taxon>Portunoidea</taxon>
        <taxon>Portunidae</taxon>
        <taxon>Portuninae</taxon>
        <taxon>Portunus</taxon>
    </lineage>
</organism>
<reference evidence="2 3" key="1">
    <citation type="submission" date="2019-05" db="EMBL/GenBank/DDBJ databases">
        <title>Another draft genome of Portunus trituberculatus and its Hox gene families provides insights of decapod evolution.</title>
        <authorList>
            <person name="Jeong J.-H."/>
            <person name="Song I."/>
            <person name="Kim S."/>
            <person name="Choi T."/>
            <person name="Kim D."/>
            <person name="Ryu S."/>
            <person name="Kim W."/>
        </authorList>
    </citation>
    <scope>NUCLEOTIDE SEQUENCE [LARGE SCALE GENOMIC DNA]</scope>
    <source>
        <tissue evidence="2">Muscle</tissue>
    </source>
</reference>
<keyword evidence="3" id="KW-1185">Reference proteome</keyword>
<evidence type="ECO:0000256" key="1">
    <source>
        <dbReference type="SAM" id="MobiDB-lite"/>
    </source>
</evidence>
<feature type="region of interest" description="Disordered" evidence="1">
    <location>
        <begin position="1"/>
        <end position="65"/>
    </location>
</feature>
<sequence>MLSNGTINNTGPGSAASKSSLNISTATPSAALIRQTKHQQGMTLAPTSSTSRNHHIPTLSQDAGPVNLNLSQIRKLTNKATSLSMRSDASVD</sequence>
<protein>
    <submittedName>
        <fullName evidence="2">Uncharacterized protein</fullName>
    </submittedName>
</protein>
<gene>
    <name evidence="2" type="ORF">E2C01_059256</name>
</gene>
<evidence type="ECO:0000313" key="3">
    <source>
        <dbReference type="Proteomes" id="UP000324222"/>
    </source>
</evidence>